<dbReference type="Proteomes" id="UP000000658">
    <property type="component" value="Chromosome"/>
</dbReference>
<dbReference type="HOGENOM" id="CLU_009583_9_0_6"/>
<organism evidence="3 4">
    <name type="scientific">Pseudomonas entomophila (strain L48)</name>
    <dbReference type="NCBI Taxonomy" id="384676"/>
    <lineage>
        <taxon>Bacteria</taxon>
        <taxon>Pseudomonadati</taxon>
        <taxon>Pseudomonadota</taxon>
        <taxon>Gammaproteobacteria</taxon>
        <taxon>Pseudomonadales</taxon>
        <taxon>Pseudomonadaceae</taxon>
        <taxon>Pseudomonas</taxon>
    </lineage>
</organism>
<evidence type="ECO:0000259" key="2">
    <source>
        <dbReference type="Pfam" id="PF13439"/>
    </source>
</evidence>
<evidence type="ECO:0000259" key="1">
    <source>
        <dbReference type="Pfam" id="PF00534"/>
    </source>
</evidence>
<dbReference type="EMBL" id="CT573326">
    <property type="protein sequence ID" value="CAK17634.1"/>
    <property type="molecule type" value="Genomic_DNA"/>
</dbReference>
<name>Q1I402_PSEE4</name>
<dbReference type="PANTHER" id="PTHR12526:SF637">
    <property type="entry name" value="GLYCOSYLTRANSFERASE EPSF-RELATED"/>
    <property type="match status" value="1"/>
</dbReference>
<protein>
    <submittedName>
        <fullName evidence="3">Putative glycosyl transferase</fullName>
    </submittedName>
</protein>
<dbReference type="AlphaFoldDB" id="Q1I402"/>
<dbReference type="GO" id="GO:1901135">
    <property type="term" value="P:carbohydrate derivative metabolic process"/>
    <property type="evidence" value="ECO:0007669"/>
    <property type="project" value="UniProtKB-ARBA"/>
</dbReference>
<dbReference type="CAZy" id="GT4">
    <property type="family name" value="Glycosyltransferase Family 4"/>
</dbReference>
<keyword evidence="3" id="KW-0808">Transferase</keyword>
<feature type="domain" description="Glycosyltransferase subfamily 4-like N-terminal" evidence="2">
    <location>
        <begin position="33"/>
        <end position="177"/>
    </location>
</feature>
<dbReference type="GO" id="GO:0016757">
    <property type="term" value="F:glycosyltransferase activity"/>
    <property type="evidence" value="ECO:0007669"/>
    <property type="project" value="InterPro"/>
</dbReference>
<dbReference type="InterPro" id="IPR028098">
    <property type="entry name" value="Glyco_trans_4-like_N"/>
</dbReference>
<proteinExistence type="predicted"/>
<dbReference type="STRING" id="384676.PSEEN4995"/>
<dbReference type="PANTHER" id="PTHR12526">
    <property type="entry name" value="GLYCOSYLTRANSFERASE"/>
    <property type="match status" value="1"/>
</dbReference>
<dbReference type="Gene3D" id="3.40.50.2000">
    <property type="entry name" value="Glycogen Phosphorylase B"/>
    <property type="match status" value="2"/>
</dbReference>
<gene>
    <name evidence="3" type="ordered locus">PSEEN4995</name>
</gene>
<feature type="domain" description="Glycosyl transferase family 1" evidence="1">
    <location>
        <begin position="187"/>
        <end position="335"/>
    </location>
</feature>
<reference evidence="3 4" key="1">
    <citation type="journal article" date="2006" name="Nat. Biotechnol.">
        <title>Complete genome sequence of the entomopathogenic and metabolically versatile soil bacterium Pseudomonas entomophila.</title>
        <authorList>
            <person name="Vodovar N."/>
            <person name="Vallenet D."/>
            <person name="Cruveiller S."/>
            <person name="Rouy Z."/>
            <person name="Barbe V."/>
            <person name="Acosta C."/>
            <person name="Cattolico L."/>
            <person name="Jubin C."/>
            <person name="Lajus A."/>
            <person name="Segurens B."/>
            <person name="Vacherie B."/>
            <person name="Wincker P."/>
            <person name="Weissenbach J."/>
            <person name="Lemaitre B."/>
            <person name="Medigue C."/>
            <person name="Boccard F."/>
        </authorList>
    </citation>
    <scope>NUCLEOTIDE SEQUENCE [LARGE SCALE GENOMIC DNA]</scope>
    <source>
        <strain evidence="3 4">L48</strain>
    </source>
</reference>
<dbReference type="Pfam" id="PF13439">
    <property type="entry name" value="Glyco_transf_4"/>
    <property type="match status" value="1"/>
</dbReference>
<dbReference type="eggNOG" id="COG0438">
    <property type="taxonomic scope" value="Bacteria"/>
</dbReference>
<dbReference type="KEGG" id="pen:PSEEN4995"/>
<dbReference type="Pfam" id="PF00534">
    <property type="entry name" value="Glycos_transf_1"/>
    <property type="match status" value="1"/>
</dbReference>
<evidence type="ECO:0000313" key="3">
    <source>
        <dbReference type="EMBL" id="CAK17634.1"/>
    </source>
</evidence>
<accession>Q1I402</accession>
<evidence type="ECO:0000313" key="4">
    <source>
        <dbReference type="Proteomes" id="UP000000658"/>
    </source>
</evidence>
<sequence length="381" mass="41753">MARRRMTSRSEPRILQFCHGYDGPFLDCARQYASLFQGRGYKVTTVFLTGAADAQVAAGCASDEVLFLEFSSKAVRGLKLGAIRALRKIAAQRNFSFCIAHRFKPIYVALLGTGLPVIGVHHAFGDYQRKGRRLFANLFRKRLSLLGVSDAVRDDMRRCLAQWPAERIQTLYNRIDVAALLASLVPRDEARRALGLDEQAWVVGNVGRLHPDKDQATLLRGFAEALPGLPAGARLAILGKGRLEAKLKAQAIELGIADQVDFLGQVPDARRYFQAFDVFALSSDHEPFGMVLLEAMVAGVPVLATACGGAREVVEGVGVLFPLGDAAQLAQGLKHMAGLDAQQRALCAQHMLQRLHERFSDQAVRDAFWQLPHVRALAAEA</sequence>
<dbReference type="SUPFAM" id="SSF53756">
    <property type="entry name" value="UDP-Glycosyltransferase/glycogen phosphorylase"/>
    <property type="match status" value="1"/>
</dbReference>
<dbReference type="InterPro" id="IPR001296">
    <property type="entry name" value="Glyco_trans_1"/>
</dbReference>
<dbReference type="CDD" id="cd03811">
    <property type="entry name" value="GT4_GT28_WabH-like"/>
    <property type="match status" value="1"/>
</dbReference>